<evidence type="ECO:0000313" key="3">
    <source>
        <dbReference type="Proteomes" id="UP001381693"/>
    </source>
</evidence>
<gene>
    <name evidence="2" type="ORF">SK128_014886</name>
</gene>
<dbReference type="EMBL" id="JAXCGZ010009951">
    <property type="protein sequence ID" value="KAK7075966.1"/>
    <property type="molecule type" value="Genomic_DNA"/>
</dbReference>
<reference evidence="2 3" key="1">
    <citation type="submission" date="2023-11" db="EMBL/GenBank/DDBJ databases">
        <title>Halocaridina rubra genome assembly.</title>
        <authorList>
            <person name="Smith C."/>
        </authorList>
    </citation>
    <scope>NUCLEOTIDE SEQUENCE [LARGE SCALE GENOMIC DNA]</scope>
    <source>
        <strain evidence="2">EP-1</strain>
        <tissue evidence="2">Whole</tissue>
    </source>
</reference>
<dbReference type="Proteomes" id="UP001381693">
    <property type="component" value="Unassembled WGS sequence"/>
</dbReference>
<evidence type="ECO:0000313" key="2">
    <source>
        <dbReference type="EMBL" id="KAK7075966.1"/>
    </source>
</evidence>
<comment type="caution">
    <text evidence="2">The sequence shown here is derived from an EMBL/GenBank/DDBJ whole genome shotgun (WGS) entry which is preliminary data.</text>
</comment>
<keyword evidence="1" id="KW-0472">Membrane</keyword>
<evidence type="ECO:0000256" key="1">
    <source>
        <dbReference type="SAM" id="Phobius"/>
    </source>
</evidence>
<feature type="transmembrane region" description="Helical" evidence="1">
    <location>
        <begin position="88"/>
        <end position="107"/>
    </location>
</feature>
<keyword evidence="1" id="KW-1133">Transmembrane helix</keyword>
<accession>A0AAN9A0Q4</accession>
<keyword evidence="1" id="KW-0812">Transmembrane</keyword>
<proteinExistence type="predicted"/>
<protein>
    <submittedName>
        <fullName evidence="2">Uncharacterized protein</fullName>
    </submittedName>
</protein>
<keyword evidence="3" id="KW-1185">Reference proteome</keyword>
<organism evidence="2 3">
    <name type="scientific">Halocaridina rubra</name>
    <name type="common">Hawaiian red shrimp</name>
    <dbReference type="NCBI Taxonomy" id="373956"/>
    <lineage>
        <taxon>Eukaryota</taxon>
        <taxon>Metazoa</taxon>
        <taxon>Ecdysozoa</taxon>
        <taxon>Arthropoda</taxon>
        <taxon>Crustacea</taxon>
        <taxon>Multicrustacea</taxon>
        <taxon>Malacostraca</taxon>
        <taxon>Eumalacostraca</taxon>
        <taxon>Eucarida</taxon>
        <taxon>Decapoda</taxon>
        <taxon>Pleocyemata</taxon>
        <taxon>Caridea</taxon>
        <taxon>Atyoidea</taxon>
        <taxon>Atyidae</taxon>
        <taxon>Halocaridina</taxon>
    </lineage>
</organism>
<name>A0AAN9A0Q4_HALRR</name>
<sequence>MYLGKSRLGKFLDLGKNQPKMYLVPWQRRALELMNSLFLQIQYNSGYSGWPLPCFAFAFHLIPLLLLSSRPCLPPSFPGFPVVSGANAAFSTAAFIAAAFSYLSLFVL</sequence>
<feature type="transmembrane region" description="Helical" evidence="1">
    <location>
        <begin position="50"/>
        <end position="68"/>
    </location>
</feature>
<dbReference type="AlphaFoldDB" id="A0AAN9A0Q4"/>